<comment type="caution">
    <text evidence="2">The sequence shown here is derived from an EMBL/GenBank/DDBJ whole genome shotgun (WGS) entry which is preliminary data.</text>
</comment>
<reference evidence="2 3" key="1">
    <citation type="journal article" date="2019" name="Genome Biol. Evol.">
        <title>The Rhododendron genome and chromosomal organization provide insight into shared whole-genome duplications across the heath family (Ericaceae).</title>
        <authorList>
            <person name="Soza V.L."/>
            <person name="Lindsley D."/>
            <person name="Waalkes A."/>
            <person name="Ramage E."/>
            <person name="Patwardhan R.P."/>
            <person name="Burton J.N."/>
            <person name="Adey A."/>
            <person name="Kumar A."/>
            <person name="Qiu R."/>
            <person name="Shendure J."/>
            <person name="Hall B."/>
        </authorList>
    </citation>
    <scope>NUCLEOTIDE SEQUENCE [LARGE SCALE GENOMIC DNA]</scope>
    <source>
        <strain evidence="2">RSF 1966-606</strain>
    </source>
</reference>
<dbReference type="PANTHER" id="PTHR45642">
    <property type="entry name" value="GDSL ESTERASE/LIPASE EXL3"/>
    <property type="match status" value="1"/>
</dbReference>
<dbReference type="InterPro" id="IPR036514">
    <property type="entry name" value="SGNH_hydro_sf"/>
</dbReference>
<protein>
    <submittedName>
        <fullName evidence="2">Uncharacterized protein</fullName>
    </submittedName>
</protein>
<dbReference type="InterPro" id="IPR001087">
    <property type="entry name" value="GDSL"/>
</dbReference>
<proteinExistence type="inferred from homology"/>
<dbReference type="OrthoDB" id="1626107at2759"/>
<keyword evidence="3" id="KW-1185">Reference proteome</keyword>
<feature type="non-terminal residue" evidence="2">
    <location>
        <position position="1"/>
    </location>
</feature>
<dbReference type="EMBL" id="QEFC01003489">
    <property type="protein sequence ID" value="KAE9447691.1"/>
    <property type="molecule type" value="Genomic_DNA"/>
</dbReference>
<evidence type="ECO:0000313" key="2">
    <source>
        <dbReference type="EMBL" id="KAE9447691.1"/>
    </source>
</evidence>
<dbReference type="PANTHER" id="PTHR45642:SF3">
    <property type="entry name" value="OS09G0540400 PROTEIN"/>
    <property type="match status" value="1"/>
</dbReference>
<evidence type="ECO:0000256" key="1">
    <source>
        <dbReference type="ARBA" id="ARBA00008668"/>
    </source>
</evidence>
<accession>A0A6A4KWE7</accession>
<comment type="similarity">
    <text evidence="1">Belongs to the 'GDSL' lipolytic enzyme family.</text>
</comment>
<dbReference type="InterPro" id="IPR050592">
    <property type="entry name" value="GDSL_lipolytic_enzyme"/>
</dbReference>
<organism evidence="2 3">
    <name type="scientific">Rhododendron williamsianum</name>
    <dbReference type="NCBI Taxonomy" id="262921"/>
    <lineage>
        <taxon>Eukaryota</taxon>
        <taxon>Viridiplantae</taxon>
        <taxon>Streptophyta</taxon>
        <taxon>Embryophyta</taxon>
        <taxon>Tracheophyta</taxon>
        <taxon>Spermatophyta</taxon>
        <taxon>Magnoliopsida</taxon>
        <taxon>eudicotyledons</taxon>
        <taxon>Gunneridae</taxon>
        <taxon>Pentapetalae</taxon>
        <taxon>asterids</taxon>
        <taxon>Ericales</taxon>
        <taxon>Ericaceae</taxon>
        <taxon>Ericoideae</taxon>
        <taxon>Rhodoreae</taxon>
        <taxon>Rhododendron</taxon>
    </lineage>
</organism>
<sequence length="291" mass="32454">MIFQAKTPPEAYYLGSEKYQLAYLGRELDFEENVTAISFASAGSGYDPATSSKTLQFFKEYKADLRNTVGKNRANSQIKAAVFYVHAGSADFALNYFRDPFSYFDDVNGSKTSSPLPEYENFLLKRVQRFIQGLWVQGARNFAVSGLPPLGCIPIGITNLPPNPKNSKAVQNRDRKCLERVNDVSEEFNSLLVVKLQELQSKFPETNIAYIDFEVPLLDAIQDPNSYGFNEVNKGCCGTGLTETGLYCNETTPICADASQYVFWDAVHPTETTYEIIFASNLDAINEIIGN</sequence>
<gene>
    <name evidence="2" type="ORF">C3L33_20411</name>
</gene>
<dbReference type="Gene3D" id="3.40.50.1110">
    <property type="entry name" value="SGNH hydrolase"/>
    <property type="match status" value="1"/>
</dbReference>
<dbReference type="Pfam" id="PF00657">
    <property type="entry name" value="Lipase_GDSL"/>
    <property type="match status" value="1"/>
</dbReference>
<dbReference type="AlphaFoldDB" id="A0A6A4KWE7"/>
<name>A0A6A4KWE7_9ERIC</name>
<dbReference type="GO" id="GO:0016788">
    <property type="term" value="F:hydrolase activity, acting on ester bonds"/>
    <property type="evidence" value="ECO:0007669"/>
    <property type="project" value="InterPro"/>
</dbReference>
<dbReference type="Proteomes" id="UP000428333">
    <property type="component" value="Linkage Group LG12"/>
</dbReference>
<evidence type="ECO:0000313" key="3">
    <source>
        <dbReference type="Proteomes" id="UP000428333"/>
    </source>
</evidence>